<dbReference type="Proteomes" id="UP000032668">
    <property type="component" value="Unassembled WGS sequence"/>
</dbReference>
<dbReference type="EMBL" id="BANC01000090">
    <property type="protein sequence ID" value="GAN81404.1"/>
    <property type="molecule type" value="Genomic_DNA"/>
</dbReference>
<dbReference type="Gene3D" id="3.60.110.10">
    <property type="entry name" value="Carbon-nitrogen hydrolase"/>
    <property type="match status" value="1"/>
</dbReference>
<dbReference type="OrthoDB" id="9811121at2"/>
<comment type="similarity">
    <text evidence="1">Belongs to the carbon-nitrogen hydrolase superfamily. NIT1/NIT2 family.</text>
</comment>
<keyword evidence="2 4" id="KW-0378">Hydrolase</keyword>
<keyword evidence="5" id="KW-1185">Reference proteome</keyword>
<evidence type="ECO:0000259" key="3">
    <source>
        <dbReference type="PROSITE" id="PS50263"/>
    </source>
</evidence>
<evidence type="ECO:0000256" key="2">
    <source>
        <dbReference type="ARBA" id="ARBA00022801"/>
    </source>
</evidence>
<dbReference type="PROSITE" id="PS50263">
    <property type="entry name" value="CN_HYDROLASE"/>
    <property type="match status" value="1"/>
</dbReference>
<dbReference type="AlphaFoldDB" id="A0A0D6PKW8"/>
<dbReference type="InterPro" id="IPR001110">
    <property type="entry name" value="UPF0012_CS"/>
</dbReference>
<evidence type="ECO:0000313" key="5">
    <source>
        <dbReference type="Proteomes" id="UP000032668"/>
    </source>
</evidence>
<dbReference type="RefSeq" id="WP_048879792.1">
    <property type="nucleotide sequence ID" value="NZ_BANC01000090.1"/>
</dbReference>
<dbReference type="InterPro" id="IPR003010">
    <property type="entry name" value="C-N_Hydrolase"/>
</dbReference>
<dbReference type="PROSITE" id="PS01227">
    <property type="entry name" value="UPF0012"/>
    <property type="match status" value="1"/>
</dbReference>
<evidence type="ECO:0000313" key="4">
    <source>
        <dbReference type="EMBL" id="GAN81404.1"/>
    </source>
</evidence>
<dbReference type="CDD" id="cd07576">
    <property type="entry name" value="R-amidase_like"/>
    <property type="match status" value="1"/>
</dbReference>
<dbReference type="Pfam" id="PF00795">
    <property type="entry name" value="CN_hydrolase"/>
    <property type="match status" value="1"/>
</dbReference>
<sequence length="260" mass="27403">MRIALWQTTGRLTDKAANLAALSRTARAAAAAGAELLLCPECWLGGYNAVQATLAEPSDGPAATAIATLARETGLAIVYGFAEQDGDAIYNSAIAIGPDGARLGLYRKLHLFGDFERGEYSPGAAFMSPFTYRGWKIGLLICYDVEFPEAVRHVALSGADLLLIPTALTPEYGCVPGAIVPARAVENQIFVGYCNHAGEEDGLIYLGGSCIAGPDGRPLAVAGAGEALLLADISHATLQAAATLFPYRRDRRPDLYNSQD</sequence>
<dbReference type="PANTHER" id="PTHR43674">
    <property type="entry name" value="NITRILASE C965.09-RELATED"/>
    <property type="match status" value="1"/>
</dbReference>
<evidence type="ECO:0000256" key="1">
    <source>
        <dbReference type="ARBA" id="ARBA00010613"/>
    </source>
</evidence>
<dbReference type="GO" id="GO:0033388">
    <property type="term" value="P:putrescine biosynthetic process from arginine"/>
    <property type="evidence" value="ECO:0007669"/>
    <property type="project" value="TreeGrafter"/>
</dbReference>
<accession>A0A0D6PKW8</accession>
<protein>
    <submittedName>
        <fullName evidence="4">Carbon-nitrogen hydrolase</fullName>
    </submittedName>
</protein>
<comment type="caution">
    <text evidence="4">The sequence shown here is derived from an EMBL/GenBank/DDBJ whole genome shotgun (WGS) entry which is preliminary data.</text>
</comment>
<proteinExistence type="inferred from homology"/>
<dbReference type="STRING" id="1120923.SAMN02746095_02860"/>
<reference evidence="4 5" key="1">
    <citation type="submission" date="2012-11" db="EMBL/GenBank/DDBJ databases">
        <title>Whole genome sequence of Acidocella aminolytica 101 = DSM 11237.</title>
        <authorList>
            <person name="Azuma Y."/>
            <person name="Higashiura N."/>
            <person name="Hirakawa H."/>
            <person name="Matsushita K."/>
        </authorList>
    </citation>
    <scope>NUCLEOTIDE SEQUENCE [LARGE SCALE GENOMIC DNA]</scope>
    <source>
        <strain evidence="5">101 / DSM 11237</strain>
    </source>
</reference>
<dbReference type="InterPro" id="IPR050345">
    <property type="entry name" value="Aliph_Amidase/BUP"/>
</dbReference>
<dbReference type="PANTHER" id="PTHR43674:SF2">
    <property type="entry name" value="BETA-UREIDOPROPIONASE"/>
    <property type="match status" value="1"/>
</dbReference>
<dbReference type="GO" id="GO:0050126">
    <property type="term" value="F:N-carbamoylputrescine amidase activity"/>
    <property type="evidence" value="ECO:0007669"/>
    <property type="project" value="TreeGrafter"/>
</dbReference>
<gene>
    <name evidence="4" type="ORF">Aam_092_025</name>
</gene>
<organism evidence="4 5">
    <name type="scientific">Acidocella aminolytica 101 = DSM 11237</name>
    <dbReference type="NCBI Taxonomy" id="1120923"/>
    <lineage>
        <taxon>Bacteria</taxon>
        <taxon>Pseudomonadati</taxon>
        <taxon>Pseudomonadota</taxon>
        <taxon>Alphaproteobacteria</taxon>
        <taxon>Acetobacterales</taxon>
        <taxon>Acidocellaceae</taxon>
        <taxon>Acidocella</taxon>
    </lineage>
</organism>
<name>A0A0D6PKW8_9PROT</name>
<dbReference type="InterPro" id="IPR036526">
    <property type="entry name" value="C-N_Hydrolase_sf"/>
</dbReference>
<dbReference type="InterPro" id="IPR044083">
    <property type="entry name" value="RamA-like"/>
</dbReference>
<feature type="domain" description="CN hydrolase" evidence="3">
    <location>
        <begin position="1"/>
        <end position="235"/>
    </location>
</feature>
<dbReference type="SUPFAM" id="SSF56317">
    <property type="entry name" value="Carbon-nitrogen hydrolase"/>
    <property type="match status" value="1"/>
</dbReference>